<evidence type="ECO:0000313" key="2">
    <source>
        <dbReference type="Proteomes" id="UP000770661"/>
    </source>
</evidence>
<protein>
    <submittedName>
        <fullName evidence="1">Uncharacterized protein</fullName>
    </submittedName>
</protein>
<sequence>MATDTKDARMPPAASRYCYCVCDKKRRKHPGVRLQLFPKDARSAISISGDWARCGSRGGQLYHYYRKYGTQCLWVVKGLDCFVARLGHALTPTYAGGREVFNCLHTRPISSPARSRLLSARTGLLKELNAASK</sequence>
<dbReference type="AlphaFoldDB" id="A0A8J5CFG7"/>
<comment type="caution">
    <text evidence="1">The sequence shown here is derived from an EMBL/GenBank/DDBJ whole genome shotgun (WGS) entry which is preliminary data.</text>
</comment>
<reference evidence="1" key="1">
    <citation type="submission" date="2020-07" db="EMBL/GenBank/DDBJ databases">
        <title>The High-quality genome of the commercially important snow crab, Chionoecetes opilio.</title>
        <authorList>
            <person name="Jeong J.-H."/>
            <person name="Ryu S."/>
        </authorList>
    </citation>
    <scope>NUCLEOTIDE SEQUENCE</scope>
    <source>
        <strain evidence="1">MADBK_172401_WGS</strain>
        <tissue evidence="1">Digestive gland</tissue>
    </source>
</reference>
<gene>
    <name evidence="1" type="ORF">GWK47_048923</name>
</gene>
<proteinExistence type="predicted"/>
<organism evidence="1 2">
    <name type="scientific">Chionoecetes opilio</name>
    <name type="common">Atlantic snow crab</name>
    <name type="synonym">Cancer opilio</name>
    <dbReference type="NCBI Taxonomy" id="41210"/>
    <lineage>
        <taxon>Eukaryota</taxon>
        <taxon>Metazoa</taxon>
        <taxon>Ecdysozoa</taxon>
        <taxon>Arthropoda</taxon>
        <taxon>Crustacea</taxon>
        <taxon>Multicrustacea</taxon>
        <taxon>Malacostraca</taxon>
        <taxon>Eumalacostraca</taxon>
        <taxon>Eucarida</taxon>
        <taxon>Decapoda</taxon>
        <taxon>Pleocyemata</taxon>
        <taxon>Brachyura</taxon>
        <taxon>Eubrachyura</taxon>
        <taxon>Majoidea</taxon>
        <taxon>Majidae</taxon>
        <taxon>Chionoecetes</taxon>
    </lineage>
</organism>
<dbReference type="Proteomes" id="UP000770661">
    <property type="component" value="Unassembled WGS sequence"/>
</dbReference>
<evidence type="ECO:0000313" key="1">
    <source>
        <dbReference type="EMBL" id="KAG0720243.1"/>
    </source>
</evidence>
<name>A0A8J5CFG7_CHIOP</name>
<keyword evidence="2" id="KW-1185">Reference proteome</keyword>
<accession>A0A8J5CFG7</accession>
<dbReference type="EMBL" id="JACEEZ010013198">
    <property type="protein sequence ID" value="KAG0720243.1"/>
    <property type="molecule type" value="Genomic_DNA"/>
</dbReference>